<dbReference type="Gene3D" id="1.20.58.320">
    <property type="entry name" value="TPR-like"/>
    <property type="match status" value="1"/>
</dbReference>
<dbReference type="Pfam" id="PF06041">
    <property type="entry name" value="DUF924"/>
    <property type="match status" value="1"/>
</dbReference>
<dbReference type="Gene3D" id="3.80.10.10">
    <property type="entry name" value="Ribonuclease Inhibitor"/>
    <property type="match status" value="3"/>
</dbReference>
<dbReference type="InterPro" id="IPR001611">
    <property type="entry name" value="Leu-rich_rpt"/>
</dbReference>
<dbReference type="Pfam" id="PF03959">
    <property type="entry name" value="FSH1"/>
    <property type="match status" value="1"/>
</dbReference>
<accession>D3BUR2</accession>
<dbReference type="PANTHER" id="PTHR48070">
    <property type="entry name" value="ESTERASE OVCA2"/>
    <property type="match status" value="1"/>
</dbReference>
<dbReference type="PANTHER" id="PTHR48070:SF6">
    <property type="entry name" value="ESTERASE OVCA2"/>
    <property type="match status" value="1"/>
</dbReference>
<dbReference type="GO" id="GO:0005634">
    <property type="term" value="C:nucleus"/>
    <property type="evidence" value="ECO:0007669"/>
    <property type="project" value="TreeGrafter"/>
</dbReference>
<proteinExistence type="predicted"/>
<dbReference type="GeneID" id="31367352"/>
<dbReference type="SMART" id="SM00368">
    <property type="entry name" value="LRR_RI"/>
    <property type="match status" value="9"/>
</dbReference>
<dbReference type="Gene3D" id="1.25.40.10">
    <property type="entry name" value="Tetratricopeptide repeat domain"/>
    <property type="match status" value="1"/>
</dbReference>
<evidence type="ECO:0000259" key="2">
    <source>
        <dbReference type="Pfam" id="PF03959"/>
    </source>
</evidence>
<dbReference type="Gene3D" id="3.40.50.1820">
    <property type="entry name" value="alpha/beta hydrolase"/>
    <property type="match status" value="1"/>
</dbReference>
<gene>
    <name evidence="3" type="ORF">PPL_11884</name>
</gene>
<dbReference type="InterPro" id="IPR050593">
    <property type="entry name" value="LovG"/>
</dbReference>
<dbReference type="EMBL" id="ADBJ01000060">
    <property type="protein sequence ID" value="EFA74850.1"/>
    <property type="molecule type" value="Genomic_DNA"/>
</dbReference>
<keyword evidence="1" id="KW-0378">Hydrolase</keyword>
<evidence type="ECO:0000313" key="4">
    <source>
        <dbReference type="Proteomes" id="UP000001396"/>
    </source>
</evidence>
<name>D3BUR2_HETP5</name>
<dbReference type="Proteomes" id="UP000001396">
    <property type="component" value="Unassembled WGS sequence"/>
</dbReference>
<dbReference type="SUPFAM" id="SSF52047">
    <property type="entry name" value="RNI-like"/>
    <property type="match status" value="1"/>
</dbReference>
<dbReference type="InterPro" id="IPR011990">
    <property type="entry name" value="TPR-like_helical_dom_sf"/>
</dbReference>
<dbReference type="InterPro" id="IPR010323">
    <property type="entry name" value="DUF924"/>
</dbReference>
<dbReference type="SUPFAM" id="SSF48452">
    <property type="entry name" value="TPR-like"/>
    <property type="match status" value="1"/>
</dbReference>
<comment type="caution">
    <text evidence="3">The sequence shown here is derived from an EMBL/GenBank/DDBJ whole genome shotgun (WGS) entry which is preliminary data.</text>
</comment>
<evidence type="ECO:0000256" key="1">
    <source>
        <dbReference type="ARBA" id="ARBA00022801"/>
    </source>
</evidence>
<dbReference type="STRING" id="670386.D3BUR2"/>
<reference evidence="3 4" key="1">
    <citation type="journal article" date="2011" name="Genome Res.">
        <title>Phylogeny-wide analysis of social amoeba genomes highlights ancient origins for complex intercellular communication.</title>
        <authorList>
            <person name="Heidel A.J."/>
            <person name="Lawal H.M."/>
            <person name="Felder M."/>
            <person name="Schilde C."/>
            <person name="Helps N.R."/>
            <person name="Tunggal B."/>
            <person name="Rivero F."/>
            <person name="John U."/>
            <person name="Schleicher M."/>
            <person name="Eichinger L."/>
            <person name="Platzer M."/>
            <person name="Noegel A.A."/>
            <person name="Schaap P."/>
            <person name="Gloeckner G."/>
        </authorList>
    </citation>
    <scope>NUCLEOTIDE SEQUENCE [LARGE SCALE GENOMIC DNA]</scope>
    <source>
        <strain evidence="4">ATCC 26659 / Pp 5 / PN500</strain>
    </source>
</reference>
<evidence type="ECO:0000313" key="3">
    <source>
        <dbReference type="EMBL" id="EFA74850.1"/>
    </source>
</evidence>
<dbReference type="RefSeq" id="XP_020426984.1">
    <property type="nucleotide sequence ID" value="XM_020582630.1"/>
</dbReference>
<dbReference type="SUPFAM" id="SSF53474">
    <property type="entry name" value="alpha/beta-Hydrolases"/>
    <property type="match status" value="1"/>
</dbReference>
<keyword evidence="4" id="KW-1185">Reference proteome</keyword>
<dbReference type="GO" id="GO:0005737">
    <property type="term" value="C:cytoplasm"/>
    <property type="evidence" value="ECO:0007669"/>
    <property type="project" value="TreeGrafter"/>
</dbReference>
<dbReference type="InterPro" id="IPR029058">
    <property type="entry name" value="AB_hydrolase_fold"/>
</dbReference>
<organism evidence="3 4">
    <name type="scientific">Heterostelium pallidum (strain ATCC 26659 / Pp 5 / PN500)</name>
    <name type="common">Cellular slime mold</name>
    <name type="synonym">Polysphondylium pallidum</name>
    <dbReference type="NCBI Taxonomy" id="670386"/>
    <lineage>
        <taxon>Eukaryota</taxon>
        <taxon>Amoebozoa</taxon>
        <taxon>Evosea</taxon>
        <taxon>Eumycetozoa</taxon>
        <taxon>Dictyostelia</taxon>
        <taxon>Acytosteliales</taxon>
        <taxon>Acytosteliaceae</taxon>
        <taxon>Heterostelium</taxon>
    </lineage>
</organism>
<dbReference type="InterPro" id="IPR005645">
    <property type="entry name" value="FSH-like_dom"/>
</dbReference>
<dbReference type="AlphaFoldDB" id="D3BUR2"/>
<sequence>MSNIAVVVPPPSENDVIIKVEQQQQEQVNVQQQKLEQQQQQLSIDDESTIEKIYAFWFGPISLWSKNCNLKTKLWFRRNLNTDSVIKQQFESVLLDVVSSQASGSLYDRWMHSLRGKVALIVLLDQFTRNMYRATPDMFKYDQLALDISLSIIDDTTTTGFQKFQESYSLPERVFINFPLVHSEQLEHVERGYKLMTDVANESQYPNLRKHYVKFARSAQDHVEIIRQFGRYPHRNHLLGRTSSEAEVEFLQTTKYNFVKSVQHANPDNPSKKEDLLGITKPKVNIKSLTTEPIIMDPVISSKPKMKLLFLHGYRQNGPVLKRTTKKLQGFIGDFVTVYYANSPLSINAVNNSENSGSLLTAMASDKESHQRQWWSPSKDFKVYQHIDASIHYLTQLFKAEGPFDGIIGFSQGATFAGILAAMQQQNQLPFRFNFAILISGFPSRADVHQHLIVKNSIDLPTLSIYGTKDEMVENQRTKDLADLFVNPEIDGNDGSHFSPNKWPNHKIRDFLLKQHLGDISSVTTTLATTTIKLNPLDTLNGFNEILDVSLKQLVGKIENNQVLPLFGLTESTRQLLSTSEHFKSILNYDNPTLARELVPNDSLALLIRGNDSEPLLDEILAVAWSTRYNFKTEEPRTTPLFFKLWLHLYLERPNQLLSRLDSFIKYGNYRDLSTLVYFSEKIFDDIQESNIKHLNTLKKTVVKIFADQLTKDYQLVFGSAAQKDEHSESQDNEEEADVWRWPSNCALEAPKLGGGRKGYSSQLAKEISRYLFPMPTLPENATDIQINRGKGLCYEKYRQMVGKLKKLLDMTAPGKVDYNAQVVDKLTYHQNGAMSMTEEERVELLNSNPSSYVLNPEPEPVVPCPLDELDPLINFMNGGGALSDNAPMRFTRGTCMPDGRLDLCKQVVGPEGIRPLLGAMKKSTQIKRLLLGNNIVGNGGGEAIADYIRYNEDSKIDTWYIAGNNFDVDGITPIAEALEKDTKVKALWLKRNPLLTVGVKPIASMLEKNCYLQTLDLLNCGILDQGVEILFNSLRKNTTLKNLYIDTNGLTTASAGYICQLLESGENHLDSLYLSCNRMGDEGAKLISQGLLVDKQLKRLGLGSNGIGPIGAKHLVDAILVHPSLVQLNLGFTRATFQLGAINNVLGDSGAAEIARLIKANTHIRSIDLTHNGISQQGIGMLKDSLKNNLILTSLALNQFGMENNDAARQEINYALGRNRLQWGKAELNGENEDLWMKKGDQLAEEINTPQHIAEILSVYRTK</sequence>
<dbReference type="GO" id="GO:0016787">
    <property type="term" value="F:hydrolase activity"/>
    <property type="evidence" value="ECO:0007669"/>
    <property type="project" value="UniProtKB-KW"/>
</dbReference>
<dbReference type="Pfam" id="PF13516">
    <property type="entry name" value="LRR_6"/>
    <property type="match status" value="2"/>
</dbReference>
<feature type="domain" description="Serine hydrolase" evidence="2">
    <location>
        <begin position="304"/>
        <end position="503"/>
    </location>
</feature>
<protein>
    <recommendedName>
        <fullName evidence="2">Serine hydrolase domain-containing protein</fullName>
    </recommendedName>
</protein>
<dbReference type="InterPro" id="IPR032675">
    <property type="entry name" value="LRR_dom_sf"/>
</dbReference>
<dbReference type="InParanoid" id="D3BUR2"/>